<organism evidence="2">
    <name type="scientific">Pyricularia oryzae (strain Y34)</name>
    <name type="common">Rice blast fungus</name>
    <name type="synonym">Magnaporthe oryzae</name>
    <dbReference type="NCBI Taxonomy" id="1143189"/>
    <lineage>
        <taxon>Eukaryota</taxon>
        <taxon>Fungi</taxon>
        <taxon>Dikarya</taxon>
        <taxon>Ascomycota</taxon>
        <taxon>Pezizomycotina</taxon>
        <taxon>Sordariomycetes</taxon>
        <taxon>Sordariomycetidae</taxon>
        <taxon>Magnaporthales</taxon>
        <taxon>Pyriculariaceae</taxon>
        <taxon>Pyricularia</taxon>
    </lineage>
</organism>
<gene>
    <name evidence="2" type="ORF">OOU_Y34scaffold01043g2</name>
</gene>
<dbReference type="PANTHER" id="PTHR39426">
    <property type="entry name" value="HOMOLOGY TO DEATH-ON-CURING PROTEIN OF PHAGE P1"/>
    <property type="match status" value="1"/>
</dbReference>
<dbReference type="InterPro" id="IPR006440">
    <property type="entry name" value="Doc"/>
</dbReference>
<dbReference type="InterPro" id="IPR036597">
    <property type="entry name" value="Fido-like_dom_sf"/>
</dbReference>
<dbReference type="EMBL" id="JH792978">
    <property type="protein sequence ID" value="ELQ32769.1"/>
    <property type="molecule type" value="Genomic_DNA"/>
</dbReference>
<protein>
    <recommendedName>
        <fullName evidence="1">Fido domain-containing protein</fullName>
    </recommendedName>
</protein>
<dbReference type="PANTHER" id="PTHR39426:SF1">
    <property type="entry name" value="HOMOLOGY TO DEATH-ON-CURING PROTEIN OF PHAGE P1"/>
    <property type="match status" value="1"/>
</dbReference>
<feature type="domain" description="Fido" evidence="1">
    <location>
        <begin position="1"/>
        <end position="132"/>
    </location>
</feature>
<dbReference type="GO" id="GO:0016301">
    <property type="term" value="F:kinase activity"/>
    <property type="evidence" value="ECO:0007669"/>
    <property type="project" value="InterPro"/>
</dbReference>
<reference evidence="2" key="1">
    <citation type="journal article" date="2012" name="PLoS Genet.">
        <title>Comparative analysis of the genomes of two field isolates of the rice blast fungus Magnaporthe oryzae.</title>
        <authorList>
            <person name="Xue M."/>
            <person name="Yang J."/>
            <person name="Li Z."/>
            <person name="Hu S."/>
            <person name="Yao N."/>
            <person name="Dean R.A."/>
            <person name="Zhao W."/>
            <person name="Shen M."/>
            <person name="Zhang H."/>
            <person name="Li C."/>
            <person name="Liu L."/>
            <person name="Cao L."/>
            <person name="Xu X."/>
            <person name="Xing Y."/>
            <person name="Hsiang T."/>
            <person name="Zhang Z."/>
            <person name="Xu J.R."/>
            <person name="Peng Y.L."/>
        </authorList>
    </citation>
    <scope>NUCLEOTIDE SEQUENCE</scope>
    <source>
        <strain evidence="2">Y34</strain>
    </source>
</reference>
<dbReference type="Proteomes" id="UP000011086">
    <property type="component" value="Unassembled WGS sequence"/>
</dbReference>
<dbReference type="InterPro" id="IPR053737">
    <property type="entry name" value="Type_II_TA_Toxin"/>
</dbReference>
<dbReference type="InterPro" id="IPR003812">
    <property type="entry name" value="Fido"/>
</dbReference>
<evidence type="ECO:0000259" key="1">
    <source>
        <dbReference type="PROSITE" id="PS51459"/>
    </source>
</evidence>
<dbReference type="NCBIfam" id="TIGR01550">
    <property type="entry name" value="DOC_P1"/>
    <property type="match status" value="1"/>
</dbReference>
<dbReference type="SUPFAM" id="SSF140931">
    <property type="entry name" value="Fic-like"/>
    <property type="match status" value="1"/>
</dbReference>
<dbReference type="PROSITE" id="PS51459">
    <property type="entry name" value="FIDO"/>
    <property type="match status" value="1"/>
</dbReference>
<name>A0AA97NM85_PYRO3</name>
<dbReference type="Pfam" id="PF02661">
    <property type="entry name" value="Fic"/>
    <property type="match status" value="1"/>
</dbReference>
<dbReference type="AlphaFoldDB" id="A0AA97NM85"/>
<proteinExistence type="predicted"/>
<accession>A0AA97NM85</accession>
<evidence type="ECO:0000313" key="2">
    <source>
        <dbReference type="EMBL" id="ELQ32769.1"/>
    </source>
</evidence>
<dbReference type="Gene3D" id="1.20.120.1870">
    <property type="entry name" value="Fic/DOC protein, Fido domain"/>
    <property type="match status" value="1"/>
</dbReference>
<sequence>MASTSVTLRFLTAKQVRGIYRMYIMSASPTQPEMLESATASPLNNKYYGEENLFRLAAILASRIIKNHAFQDGNKRAALYSADMFLKINGYQLQKKPMAPDDEELNQALTDAHVAVATDVWTEEELGDYYESIAQPLEHRGKTVKKFRDEAEKA</sequence>